<sequence length="428" mass="46366">MGVPPSSTDVSPAGLAQVGGCVRAIAVALGRRVVEIALDLRQLMATEIAELDGDPRIVELLGASVEGNVETILHMLAHEIPAERMEPPSAAFEYARRLAQRGVPVNALLRAYRVGHDRLLRWMFAELDRRREDPVVALGVARRMVGDTFGYVDWICQQVAEVYEEERERWLANRDTLRAGRVRALLDGDGPADLDALETTLGYGLRGRHLALVAWSGEGEGAAVVRLVGTLADRTGCRGRPLCVAYDHATTWAWLPLGRDSSVGDLTKAVEALVEENGQAVRIAVGEPGTGVAGFRESHRQAVRAQTVALAAGDDARTITTFADVGAVALLCADLDAARIWVADTLGGLAADDPQRARLRETLRVFLAAGGSYTTAADHLTMHKNSVRYRVSRAERERGRPLTEGRIDLELALLACRWLGRAVLTPAR</sequence>
<feature type="domain" description="CdaR GGDEF-like" evidence="4">
    <location>
        <begin position="188"/>
        <end position="307"/>
    </location>
</feature>
<proteinExistence type="inferred from homology"/>
<dbReference type="Pfam" id="PF13556">
    <property type="entry name" value="HTH_30"/>
    <property type="match status" value="1"/>
</dbReference>
<keyword evidence="6" id="KW-1185">Reference proteome</keyword>
<accession>A0A9W6KZY8</accession>
<dbReference type="InterPro" id="IPR051448">
    <property type="entry name" value="CdaR-like_regulators"/>
</dbReference>
<gene>
    <name evidence="5" type="ORF">GCM10017577_23780</name>
</gene>
<dbReference type="PANTHER" id="PTHR33744">
    <property type="entry name" value="CARBOHYDRATE DIACID REGULATOR"/>
    <property type="match status" value="1"/>
</dbReference>
<feature type="domain" description="RsbT co-antagonist protein RsbRD N-terminal" evidence="3">
    <location>
        <begin position="36"/>
        <end position="178"/>
    </location>
</feature>
<dbReference type="Gene3D" id="1.10.10.2840">
    <property type="entry name" value="PucR C-terminal helix-turn-helix domain"/>
    <property type="match status" value="1"/>
</dbReference>
<dbReference type="EMBL" id="BSFQ01000008">
    <property type="protein sequence ID" value="GLL11237.1"/>
    <property type="molecule type" value="Genomic_DNA"/>
</dbReference>
<dbReference type="PANTHER" id="PTHR33744:SF1">
    <property type="entry name" value="DNA-BINDING TRANSCRIPTIONAL ACTIVATOR ADER"/>
    <property type="match status" value="1"/>
</dbReference>
<evidence type="ECO:0000313" key="6">
    <source>
        <dbReference type="Proteomes" id="UP001143463"/>
    </source>
</evidence>
<feature type="domain" description="PucR C-terminal helix-turn-helix" evidence="2">
    <location>
        <begin position="359"/>
        <end position="415"/>
    </location>
</feature>
<dbReference type="AlphaFoldDB" id="A0A9W6KZY8"/>
<dbReference type="Pfam" id="PF14361">
    <property type="entry name" value="RsbRD_N"/>
    <property type="match status" value="1"/>
</dbReference>
<protein>
    <submittedName>
        <fullName evidence="5">ABC transporter substrate-binding protein</fullName>
    </submittedName>
</protein>
<comment type="caution">
    <text evidence="5">The sequence shown here is derived from an EMBL/GenBank/DDBJ whole genome shotgun (WGS) entry which is preliminary data.</text>
</comment>
<organism evidence="5 6">
    <name type="scientific">Pseudonocardia halophobica</name>
    <dbReference type="NCBI Taxonomy" id="29401"/>
    <lineage>
        <taxon>Bacteria</taxon>
        <taxon>Bacillati</taxon>
        <taxon>Actinomycetota</taxon>
        <taxon>Actinomycetes</taxon>
        <taxon>Pseudonocardiales</taxon>
        <taxon>Pseudonocardiaceae</taxon>
        <taxon>Pseudonocardia</taxon>
    </lineage>
</organism>
<evidence type="ECO:0000259" key="2">
    <source>
        <dbReference type="Pfam" id="PF13556"/>
    </source>
</evidence>
<reference evidence="5" key="2">
    <citation type="submission" date="2023-01" db="EMBL/GenBank/DDBJ databases">
        <authorList>
            <person name="Sun Q."/>
            <person name="Evtushenko L."/>
        </authorList>
    </citation>
    <scope>NUCLEOTIDE SEQUENCE</scope>
    <source>
        <strain evidence="5">VKM Ac-1069</strain>
    </source>
</reference>
<comment type="similarity">
    <text evidence="1">Belongs to the CdaR family.</text>
</comment>
<reference evidence="5" key="1">
    <citation type="journal article" date="2014" name="Int. J. Syst. Evol. Microbiol.">
        <title>Complete genome sequence of Corynebacterium casei LMG S-19264T (=DSM 44701T), isolated from a smear-ripened cheese.</title>
        <authorList>
            <consortium name="US DOE Joint Genome Institute (JGI-PGF)"/>
            <person name="Walter F."/>
            <person name="Albersmeier A."/>
            <person name="Kalinowski J."/>
            <person name="Ruckert C."/>
        </authorList>
    </citation>
    <scope>NUCLEOTIDE SEQUENCE</scope>
    <source>
        <strain evidence="5">VKM Ac-1069</strain>
    </source>
</reference>
<dbReference type="InterPro" id="IPR041522">
    <property type="entry name" value="CdaR_GGDEF"/>
</dbReference>
<dbReference type="Pfam" id="PF17853">
    <property type="entry name" value="GGDEF_2"/>
    <property type="match status" value="1"/>
</dbReference>
<evidence type="ECO:0000313" key="5">
    <source>
        <dbReference type="EMBL" id="GLL11237.1"/>
    </source>
</evidence>
<name>A0A9W6KZY8_9PSEU</name>
<dbReference type="InterPro" id="IPR042070">
    <property type="entry name" value="PucR_C-HTH_sf"/>
</dbReference>
<dbReference type="InterPro" id="IPR025751">
    <property type="entry name" value="RsbRD_N_dom"/>
</dbReference>
<dbReference type="Proteomes" id="UP001143463">
    <property type="component" value="Unassembled WGS sequence"/>
</dbReference>
<evidence type="ECO:0000256" key="1">
    <source>
        <dbReference type="ARBA" id="ARBA00006754"/>
    </source>
</evidence>
<dbReference type="InterPro" id="IPR025736">
    <property type="entry name" value="PucR_C-HTH_dom"/>
</dbReference>
<evidence type="ECO:0000259" key="3">
    <source>
        <dbReference type="Pfam" id="PF14361"/>
    </source>
</evidence>
<evidence type="ECO:0000259" key="4">
    <source>
        <dbReference type="Pfam" id="PF17853"/>
    </source>
</evidence>